<dbReference type="PANTHER" id="PTHR30435">
    <property type="entry name" value="FLAGELLAR PROTEIN"/>
    <property type="match status" value="1"/>
</dbReference>
<dbReference type="InterPro" id="IPR010930">
    <property type="entry name" value="Flg_bb/hook_C_dom"/>
</dbReference>
<comment type="similarity">
    <text evidence="1">Belongs to the flagella basal body rod proteins family.</text>
</comment>
<protein>
    <submittedName>
        <fullName evidence="3">Flagellar basal-body rod protein FlgC</fullName>
    </submittedName>
</protein>
<dbReference type="PANTHER" id="PTHR30435:SF2">
    <property type="entry name" value="FLAGELLAR BASAL-BODY ROD PROTEIN FLGC"/>
    <property type="match status" value="1"/>
</dbReference>
<evidence type="ECO:0000313" key="4">
    <source>
        <dbReference type="Proteomes" id="UP000294894"/>
    </source>
</evidence>
<dbReference type="GO" id="GO:0009288">
    <property type="term" value="C:bacterial-type flagellum"/>
    <property type="evidence" value="ECO:0007669"/>
    <property type="project" value="TreeGrafter"/>
</dbReference>
<dbReference type="RefSeq" id="WP_135076497.1">
    <property type="nucleotide sequence ID" value="NZ_CP038267.1"/>
</dbReference>
<keyword evidence="3" id="KW-0282">Flagellum</keyword>
<evidence type="ECO:0000259" key="2">
    <source>
        <dbReference type="Pfam" id="PF06429"/>
    </source>
</evidence>
<reference evidence="3 4" key="1">
    <citation type="submission" date="2019-03" db="EMBL/GenBank/DDBJ databases">
        <title>Three New Species of Nocardioides, Nocardioides euryhalodurans sp. nov., Nocardioides seonyuensis sp. nov. and Nocardioides eburneoflavus sp. nov., Iolated from Soil.</title>
        <authorList>
            <person name="Roh S.G."/>
            <person name="Lee C."/>
            <person name="Kim M.-K."/>
            <person name="Kim S.B."/>
        </authorList>
    </citation>
    <scope>NUCLEOTIDE SEQUENCE [LARGE SCALE GENOMIC DNA]</scope>
    <source>
        <strain evidence="3 4">MMS17-SY117</strain>
    </source>
</reference>
<dbReference type="KEGG" id="noy:EXE57_08775"/>
<name>A0A4P7GJZ2_9ACTN</name>
<gene>
    <name evidence="3" type="ORF">EXE57_08775</name>
</gene>
<sequence length="131" mass="14159">MGAFDMLRIANTSLGMHQTWLDSLAHNISNANTITSTDEPAFQQQMVVASSREDGGVDVDRIELGDAEGQLQYAPDHPLADEDGMVRAPAMDMSVQMTSLIQAQRGFQASVQVTKTAQDSYSSALQIGRAQ</sequence>
<proteinExistence type="inferred from homology"/>
<evidence type="ECO:0000313" key="3">
    <source>
        <dbReference type="EMBL" id="QBR92368.1"/>
    </source>
</evidence>
<dbReference type="EMBL" id="CP038267">
    <property type="protein sequence ID" value="QBR92368.1"/>
    <property type="molecule type" value="Genomic_DNA"/>
</dbReference>
<dbReference type="AlphaFoldDB" id="A0A4P7GJZ2"/>
<evidence type="ECO:0000256" key="1">
    <source>
        <dbReference type="ARBA" id="ARBA00009677"/>
    </source>
</evidence>
<feature type="domain" description="Flagellar basal-body/hook protein C-terminal" evidence="2">
    <location>
        <begin position="84"/>
        <end position="127"/>
    </location>
</feature>
<dbReference type="Pfam" id="PF06429">
    <property type="entry name" value="Flg_bbr_C"/>
    <property type="match status" value="1"/>
</dbReference>
<organism evidence="3 4">
    <name type="scientific">Nocardioides euryhalodurans</name>
    <dbReference type="NCBI Taxonomy" id="2518370"/>
    <lineage>
        <taxon>Bacteria</taxon>
        <taxon>Bacillati</taxon>
        <taxon>Actinomycetota</taxon>
        <taxon>Actinomycetes</taxon>
        <taxon>Propionibacteriales</taxon>
        <taxon>Nocardioidaceae</taxon>
        <taxon>Nocardioides</taxon>
    </lineage>
</organism>
<dbReference type="Proteomes" id="UP000294894">
    <property type="component" value="Chromosome"/>
</dbReference>
<keyword evidence="3" id="KW-0966">Cell projection</keyword>
<accession>A0A4P7GJZ2</accession>
<dbReference type="GO" id="GO:0071978">
    <property type="term" value="P:bacterial-type flagellum-dependent swarming motility"/>
    <property type="evidence" value="ECO:0007669"/>
    <property type="project" value="TreeGrafter"/>
</dbReference>
<keyword evidence="3" id="KW-0969">Cilium</keyword>
<keyword evidence="4" id="KW-1185">Reference proteome</keyword>
<dbReference type="OrthoDB" id="9794148at2"/>